<dbReference type="InterPro" id="IPR029063">
    <property type="entry name" value="SAM-dependent_MTases_sf"/>
</dbReference>
<organism evidence="3 4">
    <name type="scientific">Pinctada imbricata</name>
    <name type="common">Atlantic pearl-oyster</name>
    <name type="synonym">Pinctada martensii</name>
    <dbReference type="NCBI Taxonomy" id="66713"/>
    <lineage>
        <taxon>Eukaryota</taxon>
        <taxon>Metazoa</taxon>
        <taxon>Spiralia</taxon>
        <taxon>Lophotrochozoa</taxon>
        <taxon>Mollusca</taxon>
        <taxon>Bivalvia</taxon>
        <taxon>Autobranchia</taxon>
        <taxon>Pteriomorphia</taxon>
        <taxon>Pterioida</taxon>
        <taxon>Pterioidea</taxon>
        <taxon>Pteriidae</taxon>
        <taxon>Pinctada</taxon>
    </lineage>
</organism>
<keyword evidence="1" id="KW-0812">Transmembrane</keyword>
<proteinExistence type="predicted"/>
<keyword evidence="4" id="KW-1185">Reference proteome</keyword>
<accession>A0AA88XHX1</accession>
<dbReference type="AlphaFoldDB" id="A0AA88XHX1"/>
<dbReference type="NCBIfam" id="TIGR01444">
    <property type="entry name" value="fkbM_fam"/>
    <property type="match status" value="1"/>
</dbReference>
<dbReference type="Pfam" id="PF05050">
    <property type="entry name" value="Methyltransf_21"/>
    <property type="match status" value="1"/>
</dbReference>
<evidence type="ECO:0000313" key="3">
    <source>
        <dbReference type="EMBL" id="KAK3084798.1"/>
    </source>
</evidence>
<sequence length="382" mass="44111">MANIQLYHALFFVFIGFIFGWTIAVVTILDMKCLNITFPMEMFEYRDQISGARFNEIQADYSEESHVRKVFFNSSFVKNMSTQNSSRTRHSTKPVIRLRDKLNVYYFNNDSWTNSSNLIEDFNTSSFIKTNLHTTAGGTPIYIHDPKEDEWISRLLLQSNAWEWSNVNLMIDFIKRHRHSAFLDIGANLGVFSLSVAKHNRKVIAVEPLKSNSDRLCASILDGKLTNLITMIRNPMSDLHENVTLATAKKNIGGTFVVHSKAEADNERLVHHSGTSLQTVTLDDLLQLPGFNVSSVVMKIDVEGFESRVLRGGENFFRRVKVMAVLMEWMKQKKAKHIKDAEYIIDFMTRHGLQPTNPFIWATKLNLKLFNQWPKDILWRRL</sequence>
<dbReference type="Gene3D" id="3.40.50.150">
    <property type="entry name" value="Vaccinia Virus protein VP39"/>
    <property type="match status" value="1"/>
</dbReference>
<dbReference type="Proteomes" id="UP001186944">
    <property type="component" value="Unassembled WGS sequence"/>
</dbReference>
<feature type="domain" description="Methyltransferase FkbM" evidence="2">
    <location>
        <begin position="184"/>
        <end position="352"/>
    </location>
</feature>
<feature type="transmembrane region" description="Helical" evidence="1">
    <location>
        <begin position="6"/>
        <end position="29"/>
    </location>
</feature>
<evidence type="ECO:0000259" key="2">
    <source>
        <dbReference type="Pfam" id="PF05050"/>
    </source>
</evidence>
<reference evidence="3" key="1">
    <citation type="submission" date="2019-08" db="EMBL/GenBank/DDBJ databases">
        <title>The improved chromosome-level genome for the pearl oyster Pinctada fucata martensii using PacBio sequencing and Hi-C.</title>
        <authorList>
            <person name="Zheng Z."/>
        </authorList>
    </citation>
    <scope>NUCLEOTIDE SEQUENCE</scope>
    <source>
        <strain evidence="3">ZZ-2019</strain>
        <tissue evidence="3">Adductor muscle</tissue>
    </source>
</reference>
<dbReference type="PANTHER" id="PTHR34203:SF15">
    <property type="entry name" value="SLL1173 PROTEIN"/>
    <property type="match status" value="1"/>
</dbReference>
<keyword evidence="1" id="KW-1133">Transmembrane helix</keyword>
<protein>
    <recommendedName>
        <fullName evidence="2">Methyltransferase FkbM domain-containing protein</fullName>
    </recommendedName>
</protein>
<gene>
    <name evidence="3" type="ORF">FSP39_019201</name>
</gene>
<comment type="caution">
    <text evidence="3">The sequence shown here is derived from an EMBL/GenBank/DDBJ whole genome shotgun (WGS) entry which is preliminary data.</text>
</comment>
<keyword evidence="1" id="KW-0472">Membrane</keyword>
<dbReference type="InterPro" id="IPR006342">
    <property type="entry name" value="FkbM_mtfrase"/>
</dbReference>
<evidence type="ECO:0000256" key="1">
    <source>
        <dbReference type="SAM" id="Phobius"/>
    </source>
</evidence>
<dbReference type="SUPFAM" id="SSF53335">
    <property type="entry name" value="S-adenosyl-L-methionine-dependent methyltransferases"/>
    <property type="match status" value="1"/>
</dbReference>
<name>A0AA88XHX1_PINIB</name>
<dbReference type="InterPro" id="IPR052514">
    <property type="entry name" value="SAM-dependent_MTase"/>
</dbReference>
<evidence type="ECO:0000313" key="4">
    <source>
        <dbReference type="Proteomes" id="UP001186944"/>
    </source>
</evidence>
<dbReference type="EMBL" id="VSWD01000013">
    <property type="protein sequence ID" value="KAK3084798.1"/>
    <property type="molecule type" value="Genomic_DNA"/>
</dbReference>
<dbReference type="PANTHER" id="PTHR34203">
    <property type="entry name" value="METHYLTRANSFERASE, FKBM FAMILY PROTEIN"/>
    <property type="match status" value="1"/>
</dbReference>